<keyword evidence="3" id="KW-1185">Reference proteome</keyword>
<dbReference type="RefSeq" id="WP_194096302.1">
    <property type="nucleotide sequence ID" value="NZ_JADFTZ010000004.1"/>
</dbReference>
<feature type="chain" id="PRO_5046423399" description="DUF4488 domain-containing protein" evidence="1">
    <location>
        <begin position="24"/>
        <end position="139"/>
    </location>
</feature>
<evidence type="ECO:0000313" key="2">
    <source>
        <dbReference type="EMBL" id="MBE9576999.1"/>
    </source>
</evidence>
<evidence type="ECO:0000313" key="3">
    <source>
        <dbReference type="Proteomes" id="UP000656274"/>
    </source>
</evidence>
<keyword evidence="1" id="KW-0732">Signal</keyword>
<reference evidence="2 3" key="1">
    <citation type="submission" date="2020-10" db="EMBL/GenBank/DDBJ databases">
        <title>The genome sequence of Flavobacterium aquaticum 1Y8A.</title>
        <authorList>
            <person name="Liu Y."/>
        </authorList>
    </citation>
    <scope>NUCLEOTIDE SEQUENCE [LARGE SCALE GENOMIC DNA]</scope>
    <source>
        <strain evidence="2 3">1Y8A</strain>
    </source>
</reference>
<proteinExistence type="predicted"/>
<comment type="caution">
    <text evidence="2">The sequence shown here is derived from an EMBL/GenBank/DDBJ whole genome shotgun (WGS) entry which is preliminary data.</text>
</comment>
<accession>A0ABR9WTM4</accession>
<dbReference type="Proteomes" id="UP000656274">
    <property type="component" value="Unassembled WGS sequence"/>
</dbReference>
<sequence>MKKIILLLLVTLSLASFTTPDEAAFNIVGRWKGVEKKSVGYLIFQEDGYAFLEENGKKIGGKNFVENGKKATMTYKFQDMGKLMHIDIVVTIVGGKQTQSLLGIAQKINNDSFKLQFGFDNVRPKTFDKNETVVFTRVK</sequence>
<evidence type="ECO:0000256" key="1">
    <source>
        <dbReference type="SAM" id="SignalP"/>
    </source>
</evidence>
<gene>
    <name evidence="2" type="ORF">IM755_09795</name>
</gene>
<evidence type="ECO:0008006" key="4">
    <source>
        <dbReference type="Google" id="ProtNLM"/>
    </source>
</evidence>
<feature type="signal peptide" evidence="1">
    <location>
        <begin position="1"/>
        <end position="23"/>
    </location>
</feature>
<organism evidence="2 3">
    <name type="scientific">Flavobacterium proteolyticum</name>
    <dbReference type="NCBI Taxonomy" id="2911683"/>
    <lineage>
        <taxon>Bacteria</taxon>
        <taxon>Pseudomonadati</taxon>
        <taxon>Bacteroidota</taxon>
        <taxon>Flavobacteriia</taxon>
        <taxon>Flavobacteriales</taxon>
        <taxon>Flavobacteriaceae</taxon>
        <taxon>Flavobacterium</taxon>
    </lineage>
</organism>
<protein>
    <recommendedName>
        <fullName evidence="4">DUF4488 domain-containing protein</fullName>
    </recommendedName>
</protein>
<name>A0ABR9WTM4_9FLAO</name>
<dbReference type="EMBL" id="JADFTZ010000004">
    <property type="protein sequence ID" value="MBE9576999.1"/>
    <property type="molecule type" value="Genomic_DNA"/>
</dbReference>